<reference evidence="2 3" key="1">
    <citation type="submission" date="2011-01" db="EMBL/GenBank/DDBJ databases">
        <title>Whole genome sequence of Amphibacillus xylinus NBRC 15112.</title>
        <authorList>
            <person name="Nakazawa H."/>
            <person name="Katano Y."/>
            <person name="Nakamura S."/>
            <person name="Sasagawa M."/>
            <person name="Fukada J."/>
            <person name="Arai T."/>
            <person name="Sasakura N."/>
            <person name="Mochizuki D."/>
            <person name="Hosoyama A."/>
            <person name="Harada K."/>
            <person name="Horikawa H."/>
            <person name="Kato Y."/>
            <person name="Harada T."/>
            <person name="Sasaki K."/>
            <person name="Sekiguchi M."/>
            <person name="Hodoyama M."/>
            <person name="Nishiko R."/>
            <person name="Narita H."/>
            <person name="Hanamaki A."/>
            <person name="Hata C."/>
            <person name="Konno Y."/>
            <person name="Niimura Y."/>
            <person name="Yamazaki S."/>
            <person name="Fujita N."/>
        </authorList>
    </citation>
    <scope>NUCLEOTIDE SEQUENCE [LARGE SCALE GENOMIC DNA]</scope>
    <source>
        <strain evidence="3">ATCC 51415 / DSM 6626 / JCM 7361 / LMG 17667 / NBRC 15112 / Ep01</strain>
    </source>
</reference>
<dbReference type="OrthoDB" id="2988991at2"/>
<evidence type="ECO:0000313" key="3">
    <source>
        <dbReference type="Proteomes" id="UP000006294"/>
    </source>
</evidence>
<dbReference type="Proteomes" id="UP000006294">
    <property type="component" value="Chromosome"/>
</dbReference>
<evidence type="ECO:0000256" key="1">
    <source>
        <dbReference type="SAM" id="Phobius"/>
    </source>
</evidence>
<dbReference type="NCBIfam" id="TIGR04086">
    <property type="entry name" value="TIGR04086_membr"/>
    <property type="match status" value="1"/>
</dbReference>
<evidence type="ECO:0000313" key="2">
    <source>
        <dbReference type="EMBL" id="BAM47173.1"/>
    </source>
</evidence>
<proteinExistence type="predicted"/>
<evidence type="ECO:0008006" key="4">
    <source>
        <dbReference type="Google" id="ProtNLM"/>
    </source>
</evidence>
<feature type="transmembrane region" description="Helical" evidence="1">
    <location>
        <begin position="7"/>
        <end position="30"/>
    </location>
</feature>
<dbReference type="InterPro" id="IPR023804">
    <property type="entry name" value="DUF3792_TM"/>
</dbReference>
<name>K0J788_AMPXN</name>
<sequence>MKKSLTAVMYGWLSIIILLVITSMILAIFLRFTSLTNPLLNQLAMILSCLIMFISGLVSGIKAKQKGWIIGLMLSVSYSFVIYLFSYLGYGEHFSMIQWLTHLGFLIVTMIGAIFGVNIAGDRGSN</sequence>
<feature type="transmembrane region" description="Helical" evidence="1">
    <location>
        <begin position="68"/>
        <end position="90"/>
    </location>
</feature>
<keyword evidence="3" id="KW-1185">Reference proteome</keyword>
<dbReference type="AlphaFoldDB" id="K0J788"/>
<organism evidence="2 3">
    <name type="scientific">Amphibacillus xylanus (strain ATCC 51415 / DSM 6626 / JCM 7361 / LMG 17667 / NBRC 15112 / Ep01)</name>
    <dbReference type="NCBI Taxonomy" id="698758"/>
    <lineage>
        <taxon>Bacteria</taxon>
        <taxon>Bacillati</taxon>
        <taxon>Bacillota</taxon>
        <taxon>Bacilli</taxon>
        <taxon>Bacillales</taxon>
        <taxon>Bacillaceae</taxon>
        <taxon>Amphibacillus</taxon>
    </lineage>
</organism>
<dbReference type="STRING" id="698758.AXY_10410"/>
<gene>
    <name evidence="2" type="ordered locus">AXY_10410</name>
</gene>
<feature type="transmembrane region" description="Helical" evidence="1">
    <location>
        <begin position="96"/>
        <end position="120"/>
    </location>
</feature>
<dbReference type="eggNOG" id="ENOG50318CY">
    <property type="taxonomic scope" value="Bacteria"/>
</dbReference>
<protein>
    <recommendedName>
        <fullName evidence="4">TIGR04086 family membrane protein</fullName>
    </recommendedName>
</protein>
<accession>K0J788</accession>
<keyword evidence="1" id="KW-1133">Transmembrane helix</keyword>
<dbReference type="EMBL" id="AP012050">
    <property type="protein sequence ID" value="BAM47173.1"/>
    <property type="molecule type" value="Genomic_DNA"/>
</dbReference>
<dbReference type="KEGG" id="axl:AXY_10410"/>
<feature type="transmembrane region" description="Helical" evidence="1">
    <location>
        <begin position="42"/>
        <end position="61"/>
    </location>
</feature>
<dbReference type="RefSeq" id="WP_015009778.1">
    <property type="nucleotide sequence ID" value="NC_018704.1"/>
</dbReference>
<dbReference type="Pfam" id="PF12670">
    <property type="entry name" value="DUF3792"/>
    <property type="match status" value="1"/>
</dbReference>
<keyword evidence="1" id="KW-0472">Membrane</keyword>
<keyword evidence="1" id="KW-0812">Transmembrane</keyword>
<dbReference type="HOGENOM" id="CLU_149197_3_1_9"/>